<feature type="region of interest" description="Disordered" evidence="1">
    <location>
        <begin position="1"/>
        <end position="24"/>
    </location>
</feature>
<gene>
    <name evidence="2" type="ORF">FSB_LOCUS33061</name>
</gene>
<proteinExistence type="predicted"/>
<organism evidence="2">
    <name type="scientific">Fagus sylvatica</name>
    <name type="common">Beechnut</name>
    <dbReference type="NCBI Taxonomy" id="28930"/>
    <lineage>
        <taxon>Eukaryota</taxon>
        <taxon>Viridiplantae</taxon>
        <taxon>Streptophyta</taxon>
        <taxon>Embryophyta</taxon>
        <taxon>Tracheophyta</taxon>
        <taxon>Spermatophyta</taxon>
        <taxon>Magnoliopsida</taxon>
        <taxon>eudicotyledons</taxon>
        <taxon>Gunneridae</taxon>
        <taxon>Pentapetalae</taxon>
        <taxon>rosids</taxon>
        <taxon>fabids</taxon>
        <taxon>Fagales</taxon>
        <taxon>Fagaceae</taxon>
        <taxon>Fagus</taxon>
    </lineage>
</organism>
<evidence type="ECO:0000256" key="1">
    <source>
        <dbReference type="SAM" id="MobiDB-lite"/>
    </source>
</evidence>
<feature type="compositionally biased region" description="Basic and acidic residues" evidence="1">
    <location>
        <begin position="1"/>
        <end position="22"/>
    </location>
</feature>
<protein>
    <submittedName>
        <fullName evidence="2">Uncharacterized protein</fullName>
    </submittedName>
</protein>
<accession>A0A2N9H0L3</accession>
<name>A0A2N9H0L3_FAGSY</name>
<evidence type="ECO:0000313" key="2">
    <source>
        <dbReference type="EMBL" id="SPD05179.1"/>
    </source>
</evidence>
<sequence>MGSEKTHTGSPHKGEQEVEPKEGVSFGADLDLVMKYKKPRYGNKEKAKSCEAILSESMFNALWCPWINWEQCPTHNLSPSLTNHFLSVTLGFPAFSTWVFYGVLQESIRDQEELEGLKRWQGYKEVEI</sequence>
<dbReference type="EMBL" id="OIVN01002625">
    <property type="protein sequence ID" value="SPD05179.1"/>
    <property type="molecule type" value="Genomic_DNA"/>
</dbReference>
<dbReference type="AlphaFoldDB" id="A0A2N9H0L3"/>
<reference evidence="2" key="1">
    <citation type="submission" date="2018-02" db="EMBL/GenBank/DDBJ databases">
        <authorList>
            <person name="Cohen D.B."/>
            <person name="Kent A.D."/>
        </authorList>
    </citation>
    <scope>NUCLEOTIDE SEQUENCE</scope>
</reference>